<feature type="compositionally biased region" description="Basic and acidic residues" evidence="1">
    <location>
        <begin position="135"/>
        <end position="146"/>
    </location>
</feature>
<sequence>MSHQASKTSGGAGKIEEGVLSVTSPQRFMPPFSHEPNDWTEKRVDHVSMTGMNFNPFSSLPFDPKEEFLEQNKLEFSDGGEKRYDQIPGRKSILKSEGSRSTNSNVAFAPNFSRLDFGGGGGGGSLPPMNVIKKAHQDDEKGKKSLESNNAFSPSTTAKPRASIVTLDMQDLHPVKSSLIAIVDLHSISSRFAGWPRSSLYSARHSRVSRPSYGDDALKIDPLDELIEWRKTRDEKLKELSTKEQQINNSLTGKSENKKKYEFSSIKHSLIPERTGFRRLNNQ</sequence>
<feature type="region of interest" description="Disordered" evidence="1">
    <location>
        <begin position="1"/>
        <end position="39"/>
    </location>
</feature>
<comment type="caution">
    <text evidence="2">The sequence shown here is derived from an EMBL/GenBank/DDBJ whole genome shotgun (WGS) entry which is preliminary data.</text>
</comment>
<protein>
    <submittedName>
        <fullName evidence="2">DgyrCDS7524</fullName>
    </submittedName>
</protein>
<dbReference type="AlphaFoldDB" id="A0A7I8VSZ5"/>
<evidence type="ECO:0000256" key="1">
    <source>
        <dbReference type="SAM" id="MobiDB-lite"/>
    </source>
</evidence>
<dbReference type="Proteomes" id="UP000549394">
    <property type="component" value="Unassembled WGS sequence"/>
</dbReference>
<feature type="compositionally biased region" description="Polar residues" evidence="1">
    <location>
        <begin position="147"/>
        <end position="158"/>
    </location>
</feature>
<feature type="region of interest" description="Disordered" evidence="1">
    <location>
        <begin position="119"/>
        <end position="158"/>
    </location>
</feature>
<proteinExistence type="predicted"/>
<keyword evidence="3" id="KW-1185">Reference proteome</keyword>
<organism evidence="2 3">
    <name type="scientific">Dimorphilus gyrociliatus</name>
    <dbReference type="NCBI Taxonomy" id="2664684"/>
    <lineage>
        <taxon>Eukaryota</taxon>
        <taxon>Metazoa</taxon>
        <taxon>Spiralia</taxon>
        <taxon>Lophotrochozoa</taxon>
        <taxon>Annelida</taxon>
        <taxon>Polychaeta</taxon>
        <taxon>Polychaeta incertae sedis</taxon>
        <taxon>Dinophilidae</taxon>
        <taxon>Dimorphilus</taxon>
    </lineage>
</organism>
<evidence type="ECO:0000313" key="3">
    <source>
        <dbReference type="Proteomes" id="UP000549394"/>
    </source>
</evidence>
<accession>A0A7I8VSZ5</accession>
<evidence type="ECO:0000313" key="2">
    <source>
        <dbReference type="EMBL" id="CAD5118846.1"/>
    </source>
</evidence>
<name>A0A7I8VSZ5_9ANNE</name>
<reference evidence="2 3" key="1">
    <citation type="submission" date="2020-08" db="EMBL/GenBank/DDBJ databases">
        <authorList>
            <person name="Hejnol A."/>
        </authorList>
    </citation>
    <scope>NUCLEOTIDE SEQUENCE [LARGE SCALE GENOMIC DNA]</scope>
</reference>
<gene>
    <name evidence="2" type="ORF">DGYR_LOCUS7162</name>
</gene>
<dbReference type="EMBL" id="CAJFCJ010000009">
    <property type="protein sequence ID" value="CAD5118846.1"/>
    <property type="molecule type" value="Genomic_DNA"/>
</dbReference>